<evidence type="ECO:0000313" key="2">
    <source>
        <dbReference type="EMBL" id="WUM19468.1"/>
    </source>
</evidence>
<dbReference type="EMBL" id="CP108021">
    <property type="protein sequence ID" value="WUM19468.1"/>
    <property type="molecule type" value="Genomic_DNA"/>
</dbReference>
<dbReference type="Proteomes" id="UP001432128">
    <property type="component" value="Chromosome"/>
</dbReference>
<feature type="domain" description="VOC" evidence="1">
    <location>
        <begin position="131"/>
        <end position="253"/>
    </location>
</feature>
<dbReference type="PROSITE" id="PS51819">
    <property type="entry name" value="VOC"/>
    <property type="match status" value="2"/>
</dbReference>
<dbReference type="InterPro" id="IPR004360">
    <property type="entry name" value="Glyas_Fos-R_dOase_dom"/>
</dbReference>
<reference evidence="2 3" key="1">
    <citation type="submission" date="2022-10" db="EMBL/GenBank/DDBJ databases">
        <title>The complete genomes of actinobacterial strains from the NBC collection.</title>
        <authorList>
            <person name="Joergensen T.S."/>
            <person name="Alvarez Arevalo M."/>
            <person name="Sterndorff E.B."/>
            <person name="Faurdal D."/>
            <person name="Vuksanovic O."/>
            <person name="Mourched A.-S."/>
            <person name="Charusanti P."/>
            <person name="Shaw S."/>
            <person name="Blin K."/>
            <person name="Weber T."/>
        </authorList>
    </citation>
    <scope>NUCLEOTIDE SEQUENCE [LARGE SCALE GENOMIC DNA]</scope>
    <source>
        <strain evidence="2 3">NBC_00319</strain>
    </source>
</reference>
<dbReference type="Pfam" id="PF00903">
    <property type="entry name" value="Glyoxalase"/>
    <property type="match status" value="1"/>
</dbReference>
<accession>A0AAU4K0B2</accession>
<dbReference type="InterPro" id="IPR029068">
    <property type="entry name" value="Glyas_Bleomycin-R_OHBP_Dase"/>
</dbReference>
<dbReference type="AlphaFoldDB" id="A0AAU4K0B2"/>
<keyword evidence="3" id="KW-1185">Reference proteome</keyword>
<dbReference type="Pfam" id="PF18029">
    <property type="entry name" value="Glyoxalase_6"/>
    <property type="match status" value="1"/>
</dbReference>
<dbReference type="Gene3D" id="3.10.180.10">
    <property type="entry name" value="2,3-Dihydroxybiphenyl 1,2-Dioxygenase, domain 1"/>
    <property type="match status" value="2"/>
</dbReference>
<feature type="domain" description="VOC" evidence="1">
    <location>
        <begin position="5"/>
        <end position="119"/>
    </location>
</feature>
<proteinExistence type="predicted"/>
<evidence type="ECO:0000259" key="1">
    <source>
        <dbReference type="PROSITE" id="PS51819"/>
    </source>
</evidence>
<protein>
    <submittedName>
        <fullName evidence="2">VOC family protein</fullName>
    </submittedName>
</protein>
<name>A0AAU4K0B2_9NOCA</name>
<dbReference type="InterPro" id="IPR037523">
    <property type="entry name" value="VOC_core"/>
</dbReference>
<sequence length="253" mass="27305">MATATISSALLSSDDPARLRDWYASVFDAAVEHVGDEPGYDVVDLDGFYLMIDARDDVTGPAREPARLILNLEVDDIHATAARVDELGHGWLAPVEDRSGSWFGTATDPDGNLVQIIALSEAMVRDAQEASMTPFSGFAVRDVDAAAVFYGDVLGLRVARSDSGMLTLHLDRRTRVLVYPSDDHRPASHTVLNIPVADIDSAVDDLVGRGVAILRYPGMPCDDKGIMRGRQVGMGPDIVWFADPSGNVVSMLH</sequence>
<dbReference type="RefSeq" id="WP_328856967.1">
    <property type="nucleotide sequence ID" value="NZ_CP108021.1"/>
</dbReference>
<dbReference type="PANTHER" id="PTHR33993">
    <property type="entry name" value="GLYOXALASE-RELATED"/>
    <property type="match status" value="1"/>
</dbReference>
<organism evidence="2 3">
    <name type="scientific">Williamsia herbipolensis</name>
    <dbReference type="NCBI Taxonomy" id="1603258"/>
    <lineage>
        <taxon>Bacteria</taxon>
        <taxon>Bacillati</taxon>
        <taxon>Actinomycetota</taxon>
        <taxon>Actinomycetes</taxon>
        <taxon>Mycobacteriales</taxon>
        <taxon>Nocardiaceae</taxon>
        <taxon>Williamsia</taxon>
    </lineage>
</organism>
<gene>
    <name evidence="2" type="ORF">OG579_17430</name>
</gene>
<dbReference type="SUPFAM" id="SSF54593">
    <property type="entry name" value="Glyoxalase/Bleomycin resistance protein/Dihydroxybiphenyl dioxygenase"/>
    <property type="match status" value="2"/>
</dbReference>
<evidence type="ECO:0000313" key="3">
    <source>
        <dbReference type="Proteomes" id="UP001432128"/>
    </source>
</evidence>
<dbReference type="InterPro" id="IPR052164">
    <property type="entry name" value="Anthracycline_SecMetBiosynth"/>
</dbReference>
<dbReference type="InterPro" id="IPR041581">
    <property type="entry name" value="Glyoxalase_6"/>
</dbReference>
<dbReference type="CDD" id="cd06587">
    <property type="entry name" value="VOC"/>
    <property type="match status" value="1"/>
</dbReference>
<dbReference type="PANTHER" id="PTHR33993:SF14">
    <property type="entry name" value="GB|AAF24581.1"/>
    <property type="match status" value="1"/>
</dbReference>
<dbReference type="KEGG" id="whr:OG579_17430"/>